<dbReference type="Pfam" id="PF00583">
    <property type="entry name" value="Acetyltransf_1"/>
    <property type="match status" value="1"/>
</dbReference>
<evidence type="ECO:0000256" key="1">
    <source>
        <dbReference type="ARBA" id="ARBA00022679"/>
    </source>
</evidence>
<dbReference type="Proteomes" id="UP000516428">
    <property type="component" value="Chromosome"/>
</dbReference>
<dbReference type="GO" id="GO:0016747">
    <property type="term" value="F:acyltransferase activity, transferring groups other than amino-acyl groups"/>
    <property type="evidence" value="ECO:0007669"/>
    <property type="project" value="InterPro"/>
</dbReference>
<dbReference type="PROSITE" id="PS51186">
    <property type="entry name" value="GNAT"/>
    <property type="match status" value="1"/>
</dbReference>
<evidence type="ECO:0000313" key="4">
    <source>
        <dbReference type="EMBL" id="QNS05546.1"/>
    </source>
</evidence>
<evidence type="ECO:0000259" key="3">
    <source>
        <dbReference type="PROSITE" id="PS51186"/>
    </source>
</evidence>
<dbReference type="PANTHER" id="PTHR43877">
    <property type="entry name" value="AMINOALKYLPHOSPHONATE N-ACETYLTRANSFERASE-RELATED-RELATED"/>
    <property type="match status" value="1"/>
</dbReference>
<sequence>MSDPRTGLRVEALDSTSGEAALADWRHVHNTVVPVASALLSPEDVRDRAGRNLMEVAYAADGTLVGCTTVRPPRDGGAAMVISRVLPEHRGQGIGTVLYERALAAARARGAEAIETCVLTSNTSGLRFAERTGFTVEVDRYRLDGDTVDWVELRLA</sequence>
<dbReference type="InterPro" id="IPR000182">
    <property type="entry name" value="GNAT_dom"/>
</dbReference>
<organism evidence="4 5">
    <name type="scientific">Streptomyces xanthii</name>
    <dbReference type="NCBI Taxonomy" id="2768069"/>
    <lineage>
        <taxon>Bacteria</taxon>
        <taxon>Bacillati</taxon>
        <taxon>Actinomycetota</taxon>
        <taxon>Actinomycetes</taxon>
        <taxon>Kitasatosporales</taxon>
        <taxon>Streptomycetaceae</taxon>
        <taxon>Streptomyces</taxon>
    </lineage>
</organism>
<protein>
    <submittedName>
        <fullName evidence="4">GNAT family N-acetyltransferase</fullName>
    </submittedName>
</protein>
<dbReference type="Gene3D" id="3.40.630.30">
    <property type="match status" value="1"/>
</dbReference>
<dbReference type="InterPro" id="IPR050832">
    <property type="entry name" value="Bact_Acetyltransf"/>
</dbReference>
<dbReference type="EMBL" id="CP061281">
    <property type="protein sequence ID" value="QNS05546.1"/>
    <property type="molecule type" value="Genomic_DNA"/>
</dbReference>
<keyword evidence="2" id="KW-0012">Acyltransferase</keyword>
<dbReference type="CDD" id="cd04301">
    <property type="entry name" value="NAT_SF"/>
    <property type="match status" value="1"/>
</dbReference>
<dbReference type="RefSeq" id="WP_188338237.1">
    <property type="nucleotide sequence ID" value="NZ_CP061281.1"/>
</dbReference>
<evidence type="ECO:0000256" key="2">
    <source>
        <dbReference type="ARBA" id="ARBA00023315"/>
    </source>
</evidence>
<dbReference type="SUPFAM" id="SSF55729">
    <property type="entry name" value="Acyl-CoA N-acyltransferases (Nat)"/>
    <property type="match status" value="1"/>
</dbReference>
<keyword evidence="5" id="KW-1185">Reference proteome</keyword>
<proteinExistence type="predicted"/>
<name>A0A7H1B9Z1_9ACTN</name>
<evidence type="ECO:0000313" key="5">
    <source>
        <dbReference type="Proteomes" id="UP000516428"/>
    </source>
</evidence>
<dbReference type="KEGG" id="sxn:IAG42_19425"/>
<dbReference type="PANTHER" id="PTHR43877:SF2">
    <property type="entry name" value="AMINOALKYLPHOSPHONATE N-ACETYLTRANSFERASE-RELATED"/>
    <property type="match status" value="1"/>
</dbReference>
<feature type="domain" description="N-acetyltransferase" evidence="3">
    <location>
        <begin position="8"/>
        <end position="154"/>
    </location>
</feature>
<dbReference type="InterPro" id="IPR016181">
    <property type="entry name" value="Acyl_CoA_acyltransferase"/>
</dbReference>
<dbReference type="AlphaFoldDB" id="A0A7H1B9Z1"/>
<reference evidence="4 5" key="1">
    <citation type="submission" date="2020-09" db="EMBL/GenBank/DDBJ databases">
        <title>A novel species.</title>
        <authorList>
            <person name="Gao J."/>
        </authorList>
    </citation>
    <scope>NUCLEOTIDE SEQUENCE [LARGE SCALE GENOMIC DNA]</scope>
    <source>
        <strain evidence="4 5">CRXT-Y-14</strain>
    </source>
</reference>
<gene>
    <name evidence="4" type="ORF">IAG42_19425</name>
</gene>
<accession>A0A7H1B9Z1</accession>
<keyword evidence="1 4" id="KW-0808">Transferase</keyword>